<keyword evidence="7" id="KW-0812">Transmembrane</keyword>
<evidence type="ECO:0000256" key="6">
    <source>
        <dbReference type="SAM" id="MobiDB-lite"/>
    </source>
</evidence>
<dbReference type="GO" id="GO:0000435">
    <property type="term" value="P:positive regulation of transcription from RNA polymerase II promoter by galactose"/>
    <property type="evidence" value="ECO:0007669"/>
    <property type="project" value="TreeGrafter"/>
</dbReference>
<dbReference type="AlphaFoldDB" id="A0A5N7CG33"/>
<dbReference type="InterPro" id="IPR036864">
    <property type="entry name" value="Zn2-C6_fun-type_DNA-bd_sf"/>
</dbReference>
<keyword evidence="7" id="KW-1133">Transmembrane helix</keyword>
<gene>
    <name evidence="9" type="ORF">BDV23DRAFT_170536</name>
</gene>
<protein>
    <submittedName>
        <fullName evidence="9">Fungal-specific transcription factor domain-containing protein</fullName>
    </submittedName>
</protein>
<sequence>MSNTHVQRSSAVTAESQSLERPNRLLGRKRKRVSVACRSCRVRKSRCDGAQPCSTCEDTETECMYEQAHSRPAVETVTDRVEQRLLAIEQKLQRLGQEARVDWSPEAATSIPPNGKLTLDDGVDGMGAVMLEDEGEESEYFGNSSNVSFLRFIIHATSHCVTRGDGPSNLTQDSTDATGGSRDDDFDGFLQRPPDESPSSLSADQGVVERFSFPPPAEADGLLQIYFTTVNLMMPCIHEASFLGTYRKMRNNELPDIRRSWLGVLNIIFAIATNLTTATTPTSERATRSRMYFERAMEVTKSDIVGRVSLELELFFLLVYSYLEGTTSASLAWTFHSLAVKGAYQLGLHGISSKGLSQIDQELRRRLWFWCVMNDRLLSASYGRPPLIPLSHVRINKLGHLPFNDVPSGVIMSSIEYFDALMSLTHIVGGAVDKLYDQNLGSQIQLPINEVVERINRLTWQLATWQDGLPACLSIITSQDTLEDVPLTIGTPRLRVLLSLRYLGTRILILRPILPILLDLSKIAALDVQQSMWVHGPGSLLLADLIRAISDILRVSENILAGAKKDQNLLGAWWFSCYYTFNASLATIGVLLTKRVSAFPDRLPDVSYAHVRSLLDSAKDILRGLGSSNRTVVQCHNILTKLLTSFDLEVSPSSAWAWQLMDPGMFSSESAMSLVPAAFDIPVPPQFQSQF</sequence>
<evidence type="ECO:0000256" key="3">
    <source>
        <dbReference type="ARBA" id="ARBA00023125"/>
    </source>
</evidence>
<dbReference type="Pfam" id="PF00172">
    <property type="entry name" value="Zn_clus"/>
    <property type="match status" value="1"/>
</dbReference>
<dbReference type="PROSITE" id="PS50048">
    <property type="entry name" value="ZN2_CY6_FUNGAL_2"/>
    <property type="match status" value="1"/>
</dbReference>
<feature type="region of interest" description="Disordered" evidence="6">
    <location>
        <begin position="163"/>
        <end position="205"/>
    </location>
</feature>
<evidence type="ECO:0000256" key="4">
    <source>
        <dbReference type="ARBA" id="ARBA00023163"/>
    </source>
</evidence>
<dbReference type="InterPro" id="IPR051127">
    <property type="entry name" value="Fungal_SecMet_Regulators"/>
</dbReference>
<dbReference type="GO" id="GO:0006351">
    <property type="term" value="P:DNA-templated transcription"/>
    <property type="evidence" value="ECO:0007669"/>
    <property type="project" value="InterPro"/>
</dbReference>
<dbReference type="GO" id="GO:0008270">
    <property type="term" value="F:zinc ion binding"/>
    <property type="evidence" value="ECO:0007669"/>
    <property type="project" value="InterPro"/>
</dbReference>
<evidence type="ECO:0000256" key="5">
    <source>
        <dbReference type="ARBA" id="ARBA00023242"/>
    </source>
</evidence>
<dbReference type="OrthoDB" id="3364175at2759"/>
<dbReference type="SMART" id="SM00906">
    <property type="entry name" value="Fungal_trans"/>
    <property type="match status" value="1"/>
</dbReference>
<dbReference type="GO" id="GO:0000981">
    <property type="term" value="F:DNA-binding transcription factor activity, RNA polymerase II-specific"/>
    <property type="evidence" value="ECO:0007669"/>
    <property type="project" value="InterPro"/>
</dbReference>
<feature type="region of interest" description="Disordered" evidence="6">
    <location>
        <begin position="1"/>
        <end position="25"/>
    </location>
</feature>
<dbReference type="InterPro" id="IPR001138">
    <property type="entry name" value="Zn2Cys6_DnaBD"/>
</dbReference>
<dbReference type="GO" id="GO:0000978">
    <property type="term" value="F:RNA polymerase II cis-regulatory region sequence-specific DNA binding"/>
    <property type="evidence" value="ECO:0007669"/>
    <property type="project" value="TreeGrafter"/>
</dbReference>
<dbReference type="SMART" id="SM00066">
    <property type="entry name" value="GAL4"/>
    <property type="match status" value="1"/>
</dbReference>
<evidence type="ECO:0000256" key="2">
    <source>
        <dbReference type="ARBA" id="ARBA00023015"/>
    </source>
</evidence>
<reference evidence="9" key="1">
    <citation type="submission" date="2019-04" db="EMBL/GenBank/DDBJ databases">
        <title>Friends and foes A comparative genomics studyof 23 Aspergillus species from section Flavi.</title>
        <authorList>
            <consortium name="DOE Joint Genome Institute"/>
            <person name="Kjaerbolling I."/>
            <person name="Vesth T."/>
            <person name="Frisvad J.C."/>
            <person name="Nybo J.L."/>
            <person name="Theobald S."/>
            <person name="Kildgaard S."/>
            <person name="Isbrandt T."/>
            <person name="Kuo A."/>
            <person name="Sato A."/>
            <person name="Lyhne E.K."/>
            <person name="Kogle M.E."/>
            <person name="Wiebenga A."/>
            <person name="Kun R.S."/>
            <person name="Lubbers R.J."/>
            <person name="Makela M.R."/>
            <person name="Barry K."/>
            <person name="Chovatia M."/>
            <person name="Clum A."/>
            <person name="Daum C."/>
            <person name="Haridas S."/>
            <person name="He G."/>
            <person name="LaButti K."/>
            <person name="Lipzen A."/>
            <person name="Mondo S."/>
            <person name="Riley R."/>
            <person name="Salamov A."/>
            <person name="Simmons B.A."/>
            <person name="Magnuson J.K."/>
            <person name="Henrissat B."/>
            <person name="Mortensen U.H."/>
            <person name="Larsen T.O."/>
            <person name="Devries R.P."/>
            <person name="Grigoriev I.V."/>
            <person name="Machida M."/>
            <person name="Baker S.E."/>
            <person name="Andersen M.R."/>
        </authorList>
    </citation>
    <scope>NUCLEOTIDE SEQUENCE [LARGE SCALE GENOMIC DNA]</scope>
    <source>
        <strain evidence="9">IBT 14317</strain>
    </source>
</reference>
<keyword evidence="7" id="KW-0472">Membrane</keyword>
<dbReference type="SUPFAM" id="SSF57701">
    <property type="entry name" value="Zn2/Cys6 DNA-binding domain"/>
    <property type="match status" value="1"/>
</dbReference>
<dbReference type="EMBL" id="ML735232">
    <property type="protein sequence ID" value="KAE8393150.1"/>
    <property type="molecule type" value="Genomic_DNA"/>
</dbReference>
<dbReference type="PROSITE" id="PS00463">
    <property type="entry name" value="ZN2_CY6_FUNGAL_1"/>
    <property type="match status" value="1"/>
</dbReference>
<dbReference type="CDD" id="cd12148">
    <property type="entry name" value="fungal_TF_MHR"/>
    <property type="match status" value="1"/>
</dbReference>
<accession>A0A5N7CG33</accession>
<name>A0A5N7CG33_PETAA</name>
<keyword evidence="5" id="KW-0539">Nucleus</keyword>
<keyword evidence="4" id="KW-0804">Transcription</keyword>
<dbReference type="InterPro" id="IPR007219">
    <property type="entry name" value="XnlR_reg_dom"/>
</dbReference>
<feature type="compositionally biased region" description="Polar residues" evidence="6">
    <location>
        <begin position="168"/>
        <end position="178"/>
    </location>
</feature>
<evidence type="ECO:0000256" key="7">
    <source>
        <dbReference type="SAM" id="Phobius"/>
    </source>
</evidence>
<evidence type="ECO:0000256" key="1">
    <source>
        <dbReference type="ARBA" id="ARBA00022723"/>
    </source>
</evidence>
<dbReference type="Proteomes" id="UP000326877">
    <property type="component" value="Unassembled WGS sequence"/>
</dbReference>
<evidence type="ECO:0000313" key="9">
    <source>
        <dbReference type="EMBL" id="KAE8393150.1"/>
    </source>
</evidence>
<proteinExistence type="predicted"/>
<dbReference type="GO" id="GO:0005634">
    <property type="term" value="C:nucleus"/>
    <property type="evidence" value="ECO:0007669"/>
    <property type="project" value="TreeGrafter"/>
</dbReference>
<dbReference type="PANTHER" id="PTHR47424">
    <property type="entry name" value="REGULATORY PROTEIN GAL4"/>
    <property type="match status" value="1"/>
</dbReference>
<dbReference type="Gene3D" id="4.10.240.10">
    <property type="entry name" value="Zn(2)-C6 fungal-type DNA-binding domain"/>
    <property type="match status" value="1"/>
</dbReference>
<keyword evidence="2" id="KW-0805">Transcription regulation</keyword>
<organism evidence="9">
    <name type="scientific">Petromyces alliaceus</name>
    <name type="common">Aspergillus alliaceus</name>
    <dbReference type="NCBI Taxonomy" id="209559"/>
    <lineage>
        <taxon>Eukaryota</taxon>
        <taxon>Fungi</taxon>
        <taxon>Dikarya</taxon>
        <taxon>Ascomycota</taxon>
        <taxon>Pezizomycotina</taxon>
        <taxon>Eurotiomycetes</taxon>
        <taxon>Eurotiomycetidae</taxon>
        <taxon>Eurotiales</taxon>
        <taxon>Aspergillaceae</taxon>
        <taxon>Aspergillus</taxon>
        <taxon>Aspergillus subgen. Circumdati</taxon>
    </lineage>
</organism>
<feature type="compositionally biased region" description="Polar residues" evidence="6">
    <location>
        <begin position="1"/>
        <end position="20"/>
    </location>
</feature>
<evidence type="ECO:0000259" key="8">
    <source>
        <dbReference type="PROSITE" id="PS50048"/>
    </source>
</evidence>
<keyword evidence="1" id="KW-0479">Metal-binding</keyword>
<feature type="domain" description="Zn(2)-C6 fungal-type" evidence="8">
    <location>
        <begin position="36"/>
        <end position="65"/>
    </location>
</feature>
<dbReference type="PANTHER" id="PTHR47424:SF3">
    <property type="entry name" value="REGULATORY PROTEIN GAL4"/>
    <property type="match status" value="1"/>
</dbReference>
<feature type="transmembrane region" description="Helical" evidence="7">
    <location>
        <begin position="572"/>
        <end position="592"/>
    </location>
</feature>
<dbReference type="CDD" id="cd00067">
    <property type="entry name" value="GAL4"/>
    <property type="match status" value="1"/>
</dbReference>
<dbReference type="Pfam" id="PF04082">
    <property type="entry name" value="Fungal_trans"/>
    <property type="match status" value="1"/>
</dbReference>
<keyword evidence="3" id="KW-0238">DNA-binding</keyword>